<accession>A0A6C0CZ29</accession>
<proteinExistence type="predicted"/>
<organism evidence="1">
    <name type="scientific">viral metagenome</name>
    <dbReference type="NCBI Taxonomy" id="1070528"/>
    <lineage>
        <taxon>unclassified sequences</taxon>
        <taxon>metagenomes</taxon>
        <taxon>organismal metagenomes</taxon>
    </lineage>
</organism>
<name>A0A6C0CZ29_9ZZZZ</name>
<dbReference type="AlphaFoldDB" id="A0A6C0CZ29"/>
<dbReference type="EMBL" id="MN739518">
    <property type="protein sequence ID" value="QHT10076.1"/>
    <property type="molecule type" value="Genomic_DNA"/>
</dbReference>
<sequence length="163" mass="18138">MNSNYCPLQLSSQPKIPTNIIQRGNGYNRHSPIKEHYGYGCDYTITIPREHQDKGKIDRNITSITVCVDGKSSRDIFNQKSAGLDFKLIDGTHVDGSSYGEIQCNYSTNNSAGDSCHYNSMTLTAPQIHISTSGKAQGANLFRGNGGKYHFSYDKDFKSLDMR</sequence>
<protein>
    <submittedName>
        <fullName evidence="1">Uncharacterized protein</fullName>
    </submittedName>
</protein>
<evidence type="ECO:0000313" key="1">
    <source>
        <dbReference type="EMBL" id="QHT10076.1"/>
    </source>
</evidence>
<reference evidence="1" key="1">
    <citation type="journal article" date="2020" name="Nature">
        <title>Giant virus diversity and host interactions through global metagenomics.</title>
        <authorList>
            <person name="Schulz F."/>
            <person name="Roux S."/>
            <person name="Paez-Espino D."/>
            <person name="Jungbluth S."/>
            <person name="Walsh D.A."/>
            <person name="Denef V.J."/>
            <person name="McMahon K.D."/>
            <person name="Konstantinidis K.T."/>
            <person name="Eloe-Fadrosh E.A."/>
            <person name="Kyrpides N.C."/>
            <person name="Woyke T."/>
        </authorList>
    </citation>
    <scope>NUCLEOTIDE SEQUENCE</scope>
    <source>
        <strain evidence="1">GVMAG-M-3300023174-104</strain>
    </source>
</reference>